<dbReference type="EMBL" id="KZ819911">
    <property type="protein sequence ID" value="PWN50648.1"/>
    <property type="molecule type" value="Genomic_DNA"/>
</dbReference>
<organism evidence="1 2">
    <name type="scientific">Violaceomyces palustris</name>
    <dbReference type="NCBI Taxonomy" id="1673888"/>
    <lineage>
        <taxon>Eukaryota</taxon>
        <taxon>Fungi</taxon>
        <taxon>Dikarya</taxon>
        <taxon>Basidiomycota</taxon>
        <taxon>Ustilaginomycotina</taxon>
        <taxon>Ustilaginomycetes</taxon>
        <taxon>Violaceomycetales</taxon>
        <taxon>Violaceomycetaceae</taxon>
        <taxon>Violaceomyces</taxon>
    </lineage>
</organism>
<name>A0ACD0NXQ0_9BASI</name>
<reference evidence="1 2" key="1">
    <citation type="journal article" date="2018" name="Mol. Biol. Evol.">
        <title>Broad Genomic Sampling Reveals a Smut Pathogenic Ancestry of the Fungal Clade Ustilaginomycotina.</title>
        <authorList>
            <person name="Kijpornyongpan T."/>
            <person name="Mondo S.J."/>
            <person name="Barry K."/>
            <person name="Sandor L."/>
            <person name="Lee J."/>
            <person name="Lipzen A."/>
            <person name="Pangilinan J."/>
            <person name="LaButti K."/>
            <person name="Hainaut M."/>
            <person name="Henrissat B."/>
            <person name="Grigoriev I.V."/>
            <person name="Spatafora J.W."/>
            <person name="Aime M.C."/>
        </authorList>
    </citation>
    <scope>NUCLEOTIDE SEQUENCE [LARGE SCALE GENOMIC DNA]</scope>
    <source>
        <strain evidence="1 2">SA 807</strain>
    </source>
</reference>
<sequence>MDSSPDPLQQAIALQGVESSQQEHEPKPSSSSPDHQPHLSSNGHPQPDQRKQGRYHEQGDAADDDDLVVFDASSITSPQASTLARMSVESLSFGYRDHLLPLSLSGDPDESWEAASYGDREGSIAATSRSARSNSSIRSRRVRLREPEKSMGLVDGIALTVGVQVGSGIFSSPGVVTLNTGSIGASLVVWLLSGILAWTGASSYAELGASIPLNGGAQAYLNYSFGPLSAFLYAWSALVALKPGSGAIVATIFGEYVARMIFHATSSASDHPHEQGLEGIPGWSIKLIACSVMTLITVLHAFSSKLGTRMQIATTSVKVTLIAVPILSIVQAARGKVPETSSLAFSSIPNLFKGSSTSPSSYALALYSGLWAFDGWDQSSFIAGEMKRTERDLPRVIHASLAIVLCAFLAAVTSYFVVLPSQLVKRTNTVALDFGSAIFGTTGGILFAFLVAFSCFGALNGQVYTTSRLISASSREGYLPRLFGDIHGWTRTPLWALGLQWLLTLLFILFGSGFASLVNFYGVCSWFFYFVTVLGLLVLRVKEPHLARPYRTWLSTPIVFAAVALFLLLMPVVSAPMEALAALGFILAGVPVYFMTQGQGRAKVPEMWGGLLGKLMGGRGKPEVAEREEGLDMMTRRGRGRGGSRGTGFREEAIGEGREEGGLGGRGGRGVGVRVEMEEEGEEEEAVEMLPKRSIDSEEGDEVKDEKRSERVG</sequence>
<keyword evidence="2" id="KW-1185">Reference proteome</keyword>
<evidence type="ECO:0000313" key="1">
    <source>
        <dbReference type="EMBL" id="PWN50648.1"/>
    </source>
</evidence>
<accession>A0ACD0NXQ0</accession>
<gene>
    <name evidence="1" type="ORF">IE53DRAFT_374504</name>
</gene>
<proteinExistence type="predicted"/>
<dbReference type="Proteomes" id="UP000245626">
    <property type="component" value="Unassembled WGS sequence"/>
</dbReference>
<evidence type="ECO:0000313" key="2">
    <source>
        <dbReference type="Proteomes" id="UP000245626"/>
    </source>
</evidence>
<protein>
    <submittedName>
        <fullName evidence="1">Uncharacterized protein</fullName>
    </submittedName>
</protein>